<evidence type="ECO:0000256" key="1">
    <source>
        <dbReference type="SAM" id="Coils"/>
    </source>
</evidence>
<keyword evidence="1" id="KW-0175">Coiled coil</keyword>
<feature type="coiled-coil region" evidence="1">
    <location>
        <begin position="80"/>
        <end position="142"/>
    </location>
</feature>
<reference evidence="2" key="1">
    <citation type="submission" date="2022-08" db="EMBL/GenBank/DDBJ databases">
        <title>Complete genome sequence of Mycoplasma molare type strain H 542.</title>
        <authorList>
            <person name="Spergser J."/>
        </authorList>
    </citation>
    <scope>NUCLEOTIDE SEQUENCE</scope>
    <source>
        <strain evidence="2">H 542</strain>
    </source>
</reference>
<feature type="coiled-coil region" evidence="1">
    <location>
        <begin position="197"/>
        <end position="224"/>
    </location>
</feature>
<accession>A0ABY5TTU1</accession>
<protein>
    <submittedName>
        <fullName evidence="2">DUF2130 domain-containing protein</fullName>
    </submittedName>
</protein>
<sequence>MSKEIKVRIIEYEPTIKFELVEDAKKGDFFLIDDYKNQEIENFIQKIKGKINNSLIEEARKNAINEFKLSEEYLKLVQDLSTEKENLKIFESKVELLKKQAIEEYLKTDSNYLNILKEIKDLKDKNKELSDENLRIKSMKEADKIIAVEEYKKSKEFLKIIDDTNVIKDNYNKLQLEHQNLKVNMETDVINSKQEFQIQFLTEKEKLLEKINNLERNKNNNIKLLGEELETWVSSEINSAFSMEPEIVLKKDNSVVNGTKSDFIIEFFSKKREGLSLSKIVIECKTQRASGGQKNSDFFLKLEKERKEKQASFSILVTEVEPKDDFVIKKVKDFENMYMVRPAYLLPFVSVLKYFIYSYENITTSNIVFKEKEEIIEEFNKMKDSILDISLVNLNKKIIDIKKASDIIKTQAQKIDENINIVIDSHLITIKNKILNFEIKKIIKKTEKTQD</sequence>
<dbReference type="Pfam" id="PF09903">
    <property type="entry name" value="DUF2130"/>
    <property type="match status" value="1"/>
</dbReference>
<proteinExistence type="predicted"/>
<dbReference type="InterPro" id="IPR019219">
    <property type="entry name" value="DUF2130"/>
</dbReference>
<evidence type="ECO:0000313" key="2">
    <source>
        <dbReference type="EMBL" id="UWD34082.1"/>
    </source>
</evidence>
<keyword evidence="3" id="KW-1185">Reference proteome</keyword>
<dbReference type="RefSeq" id="WP_027123106.1">
    <property type="nucleotide sequence ID" value="NZ_CP103423.1"/>
</dbReference>
<evidence type="ECO:0000313" key="3">
    <source>
        <dbReference type="Proteomes" id="UP001058364"/>
    </source>
</evidence>
<name>A0ABY5TTU1_9BACT</name>
<dbReference type="Proteomes" id="UP001058364">
    <property type="component" value="Chromosome"/>
</dbReference>
<organism evidence="2 3">
    <name type="scientific">Mesomycoplasma molare</name>
    <dbReference type="NCBI Taxonomy" id="171288"/>
    <lineage>
        <taxon>Bacteria</taxon>
        <taxon>Bacillati</taxon>
        <taxon>Mycoplasmatota</taxon>
        <taxon>Mycoplasmoidales</taxon>
        <taxon>Metamycoplasmataceae</taxon>
        <taxon>Mesomycoplasma</taxon>
    </lineage>
</organism>
<gene>
    <name evidence="2" type="ORF">NX772_03170</name>
</gene>
<dbReference type="EMBL" id="CP103423">
    <property type="protein sequence ID" value="UWD34082.1"/>
    <property type="molecule type" value="Genomic_DNA"/>
</dbReference>